<comment type="function">
    <text evidence="3">Catalyzes two sequential steps in the biosynthesis of coenzyme A. In the first step cysteine is conjugated to 4'-phosphopantothenate to form 4-phosphopantothenoylcysteine. In the second step the latter compound is decarboxylated to form 4'-phosphopantotheine.</text>
</comment>
<feature type="domain" description="Flavoprotein" evidence="6">
    <location>
        <begin position="8"/>
        <end position="173"/>
    </location>
</feature>
<dbReference type="SUPFAM" id="SSF52507">
    <property type="entry name" value="Homo-oligomeric flavin-containing Cys decarboxylases, HFCD"/>
    <property type="match status" value="1"/>
</dbReference>
<sequence length="397" mass="43923">MEILRNRKIVLGITGSIAAYKAVEILRKLQKAGAEVKVAMTPSALKFVSKLTLQTLSEYPVYYETIPEDTVEIRHTSLSAWGELFIVAPSTANTIAKIACGIADNPVTDLALCFGKGIICPAMNVRMYENPVTQENLKKLKQLGYEIVEPGRGFLACKEEGKGRLAEVEDILDAASYWFIPKLLKGKKVVVTAGATREYIDPVRFISNPSSGKMGFALAKAARGAGAEVTLITGKTHLRTPYGIKRIDVETVEEMKGVVLEATKDADIYISAAAIGDYRPIKREEKKIKKSEKKLILELERTPDILKLIGERKRNGQIVIGFAAETESLFENARKKIEKKNLDAIVANDVKKGIFGSDKTEIFFITRKGEFLISGSKEEVSIKIVQLIYENFFKGVE</sequence>
<feature type="binding site" evidence="3">
    <location>
        <position position="322"/>
    </location>
    <ligand>
        <name>CTP</name>
        <dbReference type="ChEBI" id="CHEBI:37563"/>
    </ligand>
</feature>
<comment type="pathway">
    <text evidence="3 4">Cofactor biosynthesis; coenzyme A biosynthesis; CoA from (R)-pantothenate: step 3/5.</text>
</comment>
<feature type="coiled-coil region" evidence="5">
    <location>
        <begin position="281"/>
        <end position="343"/>
    </location>
</feature>
<keyword evidence="9" id="KW-1185">Reference proteome</keyword>
<feature type="domain" description="DNA/pantothenate metabolism flavoprotein C-terminal" evidence="7">
    <location>
        <begin position="184"/>
        <end position="389"/>
    </location>
</feature>
<dbReference type="UniPathway" id="UPA00241">
    <property type="reaction ID" value="UER00353"/>
</dbReference>
<evidence type="ECO:0000313" key="8">
    <source>
        <dbReference type="EMBL" id="ADY73059.1"/>
    </source>
</evidence>
<feature type="binding site" evidence="3">
    <location>
        <position position="277"/>
    </location>
    <ligand>
        <name>CTP</name>
        <dbReference type="ChEBI" id="CHEBI:37563"/>
    </ligand>
</feature>
<comment type="cofactor">
    <cofactor evidence="3">
        <name>FMN</name>
        <dbReference type="ChEBI" id="CHEBI:58210"/>
    </cofactor>
    <text evidence="3">Binds 1 FMN per subunit.</text>
</comment>
<dbReference type="AlphaFoldDB" id="F0S2I7"/>
<reference evidence="9" key="2">
    <citation type="submission" date="2011-02" db="EMBL/GenBank/DDBJ databases">
        <title>The complete genome of Desulfurobacterium thermolithotrophum DSM 11699.</title>
        <authorList>
            <consortium name="US DOE Joint Genome Institute (JGI-PGF)"/>
            <person name="Lucas S."/>
            <person name="Copeland A."/>
            <person name="Lapidus A."/>
            <person name="Bruce D."/>
            <person name="Goodwin L."/>
            <person name="Pitluck S."/>
            <person name="Kyrpides N."/>
            <person name="Mavromatis K."/>
            <person name="Pagani I."/>
            <person name="Ivanova N."/>
            <person name="Mikhailova N."/>
            <person name="Daligault H."/>
            <person name="Detter J.C."/>
            <person name="Tapia R."/>
            <person name="Han C."/>
            <person name="Land M."/>
            <person name="Hauser L."/>
            <person name="Markowitz V."/>
            <person name="Cheng J.-F."/>
            <person name="Hugenholtz P."/>
            <person name="Woyke T."/>
            <person name="Wu D."/>
            <person name="Spring S."/>
            <person name="Brambilla E."/>
            <person name="Klenk H.-P."/>
            <person name="Eisen J.A."/>
        </authorList>
    </citation>
    <scope>NUCLEOTIDE SEQUENCE [LARGE SCALE GENOMIC DNA]</scope>
    <source>
        <strain evidence="9">DSM 11699 / BSA</strain>
    </source>
</reference>
<feature type="region of interest" description="Phosphopantothenate--cysteine ligase" evidence="3">
    <location>
        <begin position="189"/>
        <end position="397"/>
    </location>
</feature>
<dbReference type="GO" id="GO:0071513">
    <property type="term" value="C:phosphopantothenoylcysteine decarboxylase complex"/>
    <property type="evidence" value="ECO:0007669"/>
    <property type="project" value="TreeGrafter"/>
</dbReference>
<comment type="similarity">
    <text evidence="3 4">In the C-terminal section; belongs to the PPC synthetase family.</text>
</comment>
<keyword evidence="3 4" id="KW-0285">Flavoprotein</keyword>
<keyword evidence="2 3" id="KW-0456">Lyase</keyword>
<evidence type="ECO:0000256" key="3">
    <source>
        <dbReference type="HAMAP-Rule" id="MF_02225"/>
    </source>
</evidence>
<comment type="catalytic activity">
    <reaction evidence="3 4">
        <text>(R)-4'-phosphopantothenate + L-cysteine + CTP = N-[(R)-4-phosphopantothenoyl]-L-cysteine + CMP + diphosphate + H(+)</text>
        <dbReference type="Rhea" id="RHEA:19397"/>
        <dbReference type="ChEBI" id="CHEBI:10986"/>
        <dbReference type="ChEBI" id="CHEBI:15378"/>
        <dbReference type="ChEBI" id="CHEBI:33019"/>
        <dbReference type="ChEBI" id="CHEBI:35235"/>
        <dbReference type="ChEBI" id="CHEBI:37563"/>
        <dbReference type="ChEBI" id="CHEBI:59458"/>
        <dbReference type="ChEBI" id="CHEBI:60377"/>
        <dbReference type="EC" id="6.3.2.5"/>
    </reaction>
</comment>
<dbReference type="GO" id="GO:0004632">
    <property type="term" value="F:phosphopantothenate--cysteine ligase activity"/>
    <property type="evidence" value="ECO:0007669"/>
    <property type="project" value="UniProtKB-UniRule"/>
</dbReference>
<comment type="pathway">
    <text evidence="3 4">Cofactor biosynthesis; coenzyme A biosynthesis; CoA from (R)-pantothenate: step 2/5.</text>
</comment>
<feature type="binding site" evidence="3">
    <location>
        <position position="340"/>
    </location>
    <ligand>
        <name>CTP</name>
        <dbReference type="ChEBI" id="CHEBI:37563"/>
    </ligand>
</feature>
<reference evidence="8 9" key="1">
    <citation type="journal article" date="2011" name="Stand. Genomic Sci.">
        <title>Complete genome sequence of the thermophilic sulfur-reducer Desulfurobacterium thermolithotrophum type strain (BSA(T)) from a deep-sea hydrothermal vent.</title>
        <authorList>
            <person name="Goker M."/>
            <person name="Daligault H."/>
            <person name="Mwirichia R."/>
            <person name="Lapidus A."/>
            <person name="Lucas S."/>
            <person name="Deshpande S."/>
            <person name="Pagani I."/>
            <person name="Tapia R."/>
            <person name="Cheng J.F."/>
            <person name="Goodwin L."/>
            <person name="Pitluck S."/>
            <person name="Liolios K."/>
            <person name="Ivanova N."/>
            <person name="Mavromatis K."/>
            <person name="Mikhailova N."/>
            <person name="Pati A."/>
            <person name="Chen A."/>
            <person name="Palaniappan K."/>
            <person name="Han C."/>
            <person name="Land M."/>
            <person name="Hauser L."/>
            <person name="Pan C."/>
            <person name="Brambilla E.M."/>
            <person name="Rohde M."/>
            <person name="Spring S."/>
            <person name="Sikorski J."/>
            <person name="Wirth R."/>
            <person name="Detter J.C."/>
            <person name="Woyke T."/>
            <person name="Bristow J."/>
            <person name="Eisen J.A."/>
            <person name="Markowitz V."/>
            <person name="Hugenholtz P."/>
            <person name="Kyrpides N.C."/>
            <person name="Klenk H.P."/>
        </authorList>
    </citation>
    <scope>NUCLEOTIDE SEQUENCE [LARGE SCALE GENOMIC DNA]</scope>
    <source>
        <strain evidence="9">DSM 11699 / BSA</strain>
    </source>
</reference>
<name>F0S2I7_DESTD</name>
<dbReference type="Gene3D" id="3.40.50.10300">
    <property type="entry name" value="CoaB-like"/>
    <property type="match status" value="1"/>
</dbReference>
<dbReference type="eggNOG" id="COG0452">
    <property type="taxonomic scope" value="Bacteria"/>
</dbReference>
<dbReference type="EMBL" id="CP002543">
    <property type="protein sequence ID" value="ADY73059.1"/>
    <property type="molecule type" value="Genomic_DNA"/>
</dbReference>
<dbReference type="PANTHER" id="PTHR14359:SF6">
    <property type="entry name" value="PHOSPHOPANTOTHENOYLCYSTEINE DECARBOXYLASE"/>
    <property type="match status" value="1"/>
</dbReference>
<dbReference type="NCBIfam" id="TIGR00521">
    <property type="entry name" value="coaBC_dfp"/>
    <property type="match status" value="1"/>
</dbReference>
<dbReference type="STRING" id="868864.Dester_0404"/>
<evidence type="ECO:0000313" key="9">
    <source>
        <dbReference type="Proteomes" id="UP000007102"/>
    </source>
</evidence>
<dbReference type="InterPro" id="IPR007085">
    <property type="entry name" value="DNA/pantothenate-metab_flavo_C"/>
</dbReference>
<dbReference type="InterPro" id="IPR036551">
    <property type="entry name" value="Flavin_trans-like"/>
</dbReference>
<comment type="catalytic activity">
    <reaction evidence="3 4">
        <text>N-[(R)-4-phosphopantothenoyl]-L-cysteine + H(+) = (R)-4'-phosphopantetheine + CO2</text>
        <dbReference type="Rhea" id="RHEA:16793"/>
        <dbReference type="ChEBI" id="CHEBI:15378"/>
        <dbReference type="ChEBI" id="CHEBI:16526"/>
        <dbReference type="ChEBI" id="CHEBI:59458"/>
        <dbReference type="ChEBI" id="CHEBI:61723"/>
        <dbReference type="EC" id="4.1.1.36"/>
    </reaction>
</comment>
<dbReference type="InterPro" id="IPR035929">
    <property type="entry name" value="CoaB-like_sf"/>
</dbReference>
<dbReference type="InParanoid" id="F0S2I7"/>
<dbReference type="Pfam" id="PF04127">
    <property type="entry name" value="DFP"/>
    <property type="match status" value="1"/>
</dbReference>
<dbReference type="GO" id="GO:0015937">
    <property type="term" value="P:coenzyme A biosynthetic process"/>
    <property type="evidence" value="ECO:0007669"/>
    <property type="project" value="UniProtKB-UniRule"/>
</dbReference>
<dbReference type="SUPFAM" id="SSF102645">
    <property type="entry name" value="CoaB-like"/>
    <property type="match status" value="1"/>
</dbReference>
<keyword evidence="3 4" id="KW-0288">FMN</keyword>
<dbReference type="RefSeq" id="WP_013638017.1">
    <property type="nucleotide sequence ID" value="NC_015185.1"/>
</dbReference>
<dbReference type="Gene3D" id="3.40.50.1950">
    <property type="entry name" value="Flavin prenyltransferase-like"/>
    <property type="match status" value="1"/>
</dbReference>
<dbReference type="HAMAP" id="MF_02225">
    <property type="entry name" value="CoaBC"/>
    <property type="match status" value="1"/>
</dbReference>
<dbReference type="GO" id="GO:0015941">
    <property type="term" value="P:pantothenate catabolic process"/>
    <property type="evidence" value="ECO:0007669"/>
    <property type="project" value="InterPro"/>
</dbReference>
<evidence type="ECO:0000259" key="6">
    <source>
        <dbReference type="Pfam" id="PF02441"/>
    </source>
</evidence>
<dbReference type="Proteomes" id="UP000007102">
    <property type="component" value="Chromosome"/>
</dbReference>
<feature type="binding site" evidence="3">
    <location>
        <position position="336"/>
    </location>
    <ligand>
        <name>CTP</name>
        <dbReference type="ChEBI" id="CHEBI:37563"/>
    </ligand>
</feature>
<protein>
    <recommendedName>
        <fullName evidence="3">Coenzyme A biosynthesis bifunctional protein CoaBC</fullName>
    </recommendedName>
    <alternativeName>
        <fullName evidence="3">DNA/pantothenate metabolism flavoprotein</fullName>
    </alternativeName>
    <alternativeName>
        <fullName evidence="3">Phosphopantothenoylcysteine synthetase/decarboxylase</fullName>
        <shortName evidence="3">PPCS-PPCDC</shortName>
    </alternativeName>
    <domain>
        <recommendedName>
            <fullName evidence="3">Phosphopantothenoylcysteine decarboxylase</fullName>
            <shortName evidence="3">PPC decarboxylase</shortName>
            <shortName evidence="3">PPC-DC</shortName>
            <ecNumber evidence="3">4.1.1.36</ecNumber>
        </recommendedName>
        <alternativeName>
            <fullName evidence="3">CoaC</fullName>
        </alternativeName>
    </domain>
    <domain>
        <recommendedName>
            <fullName evidence="3">Phosphopantothenate--cysteine ligase</fullName>
            <ecNumber evidence="3">6.3.2.5</ecNumber>
        </recommendedName>
        <alternativeName>
            <fullName evidence="3">CoaB</fullName>
        </alternativeName>
        <alternativeName>
            <fullName evidence="3">Phosphopantothenoylcysteine synthetase</fullName>
            <shortName evidence="3">PPC synthetase</shortName>
            <shortName evidence="3">PPC-S</shortName>
        </alternativeName>
    </domain>
</protein>
<dbReference type="FunCoup" id="F0S2I7">
    <property type="interactions" value="472"/>
</dbReference>
<keyword evidence="1 3" id="KW-0210">Decarboxylase</keyword>
<keyword evidence="5" id="KW-0175">Coiled coil</keyword>
<dbReference type="Pfam" id="PF02441">
    <property type="entry name" value="Flavoprotein"/>
    <property type="match status" value="1"/>
</dbReference>
<comment type="cofactor">
    <cofactor evidence="3">
        <name>Mg(2+)</name>
        <dbReference type="ChEBI" id="CHEBI:18420"/>
    </cofactor>
</comment>
<keyword evidence="3" id="KW-0511">Multifunctional enzyme</keyword>
<keyword evidence="3" id="KW-0479">Metal-binding</keyword>
<comment type="similarity">
    <text evidence="3 4">In the N-terminal section; belongs to the HFCD (homo-oligomeric flavin containing Cys decarboxylase) superfamily.</text>
</comment>
<feature type="binding site" evidence="3">
    <location>
        <begin position="303"/>
        <end position="306"/>
    </location>
    <ligand>
        <name>CTP</name>
        <dbReference type="ChEBI" id="CHEBI:37563"/>
    </ligand>
</feature>
<comment type="caution">
    <text evidence="3">Lacks conserved residue(s) required for the propagation of feature annotation.</text>
</comment>
<evidence type="ECO:0000256" key="1">
    <source>
        <dbReference type="ARBA" id="ARBA00022793"/>
    </source>
</evidence>
<dbReference type="GO" id="GO:0046872">
    <property type="term" value="F:metal ion binding"/>
    <property type="evidence" value="ECO:0007669"/>
    <property type="project" value="UniProtKB-KW"/>
</dbReference>
<proteinExistence type="inferred from homology"/>
<evidence type="ECO:0000256" key="4">
    <source>
        <dbReference type="RuleBase" id="RU364078"/>
    </source>
</evidence>
<dbReference type="InterPro" id="IPR003382">
    <property type="entry name" value="Flavoprotein"/>
</dbReference>
<keyword evidence="3 4" id="KW-0436">Ligase</keyword>
<dbReference type="HOGENOM" id="CLU_033319_0_1_0"/>
<accession>F0S2I7</accession>
<gene>
    <name evidence="3" type="primary">coaBC</name>
    <name evidence="8" type="ordered locus">Dester_0404</name>
</gene>
<dbReference type="PANTHER" id="PTHR14359">
    <property type="entry name" value="HOMO-OLIGOMERIC FLAVIN CONTAINING CYS DECARBOXYLASE FAMILY"/>
    <property type="match status" value="1"/>
</dbReference>
<dbReference type="EC" id="6.3.2.5" evidence="3"/>
<comment type="function">
    <text evidence="4">Catalyzes two steps in the biosynthesis of coenzyme A. In the first step cysteine is conjugated to 4'-phosphopantothenate to form 4-phosphopantothenoylcysteine, in the latter compound is decarboxylated to form 4'-phosphopantotheine.</text>
</comment>
<keyword evidence="3" id="KW-0460">Magnesium</keyword>
<dbReference type="InterPro" id="IPR005252">
    <property type="entry name" value="CoaBC"/>
</dbReference>
<feature type="region of interest" description="Phosphopantothenoylcysteine decarboxylase" evidence="3">
    <location>
        <begin position="1"/>
        <end position="188"/>
    </location>
</feature>
<dbReference type="GO" id="GO:0010181">
    <property type="term" value="F:FMN binding"/>
    <property type="evidence" value="ECO:0007669"/>
    <property type="project" value="UniProtKB-UniRule"/>
</dbReference>
<evidence type="ECO:0000259" key="7">
    <source>
        <dbReference type="Pfam" id="PF04127"/>
    </source>
</evidence>
<feature type="active site" description="Proton donor" evidence="3">
    <location>
        <position position="157"/>
    </location>
</feature>
<feature type="binding site" evidence="3">
    <location>
        <position position="287"/>
    </location>
    <ligand>
        <name>CTP</name>
        <dbReference type="ChEBI" id="CHEBI:37563"/>
    </ligand>
</feature>
<dbReference type="GO" id="GO:0004633">
    <property type="term" value="F:phosphopantothenoylcysteine decarboxylase activity"/>
    <property type="evidence" value="ECO:0007669"/>
    <property type="project" value="UniProtKB-UniRule"/>
</dbReference>
<evidence type="ECO:0000256" key="5">
    <source>
        <dbReference type="SAM" id="Coils"/>
    </source>
</evidence>
<dbReference type="EC" id="4.1.1.36" evidence="3"/>
<dbReference type="KEGG" id="dte:Dester_0404"/>
<organism evidence="8 9">
    <name type="scientific">Desulfurobacterium thermolithotrophum (strain DSM 11699 / BSA)</name>
    <dbReference type="NCBI Taxonomy" id="868864"/>
    <lineage>
        <taxon>Bacteria</taxon>
        <taxon>Pseudomonadati</taxon>
        <taxon>Aquificota</taxon>
        <taxon>Aquificia</taxon>
        <taxon>Desulfurobacteriales</taxon>
        <taxon>Desulfurobacteriaceae</taxon>
        <taxon>Desulfurobacterium</taxon>
    </lineage>
</organism>
<evidence type="ECO:0000256" key="2">
    <source>
        <dbReference type="ARBA" id="ARBA00023239"/>
    </source>
</evidence>